<dbReference type="SUPFAM" id="SSF49599">
    <property type="entry name" value="TRAF domain-like"/>
    <property type="match status" value="2"/>
</dbReference>
<dbReference type="InterPro" id="IPR002083">
    <property type="entry name" value="MATH/TRAF_dom"/>
</dbReference>
<accession>A0A1J3IW20</accession>
<dbReference type="Gene3D" id="2.60.210.10">
    <property type="entry name" value="Apoptosis, Tumor Necrosis Factor Receptor Associated Protein 2, Chain A"/>
    <property type="match status" value="2"/>
</dbReference>
<evidence type="ECO:0000313" key="2">
    <source>
        <dbReference type="EMBL" id="JAU84446.1"/>
    </source>
</evidence>
<evidence type="ECO:0000259" key="1">
    <source>
        <dbReference type="PROSITE" id="PS50144"/>
    </source>
</evidence>
<gene>
    <name evidence="2" type="ORF">MP_TR7909_c15_g1_i1_g.24301</name>
</gene>
<dbReference type="PANTHER" id="PTHR46162">
    <property type="entry name" value="TRAF-LIKE FAMILY PROTEIN"/>
    <property type="match status" value="1"/>
</dbReference>
<protein>
    <submittedName>
        <fullName evidence="2">MATH domain and coiled-coil domain-containing protein</fullName>
    </submittedName>
</protein>
<name>A0A1J3IW20_NOCCA</name>
<proteinExistence type="predicted"/>
<feature type="domain" description="MATH" evidence="1">
    <location>
        <begin position="18"/>
        <end position="142"/>
    </location>
</feature>
<dbReference type="AlphaFoldDB" id="A0A1J3IW20"/>
<dbReference type="InterPro" id="IPR008974">
    <property type="entry name" value="TRAF-like"/>
</dbReference>
<sequence length="313" mass="35772">MGIMSLEGTIKDRAKNSSNAHFMLIDGMSKLMSENFKSCHSLEFYASDLKWKLIVRSDTVKGSVSFYLWITDSRCVGSNWEVTCSYTLSVVSQTGGPNICKPFTLAFNAKQDSWGYHSFITHEVLKKDGYLVNDRTVFSAEITEVKPKFLDVTGLSRNIGRAERLKLTEVSRNNSKFTWKISQFSSFDGEHHSSHEFTVGPRRWYLQMYPKGTSDGAGNSISLFLHASDYVTDVPKEATTAIYKLRVLDQRPKRNHREFNLEHQFSSNSCWGFSKMLPLEELHNASNGYLVNDEIYLGVEFLFISTSEFLEFF</sequence>
<dbReference type="Pfam" id="PF22486">
    <property type="entry name" value="MATH_2"/>
    <property type="match status" value="2"/>
</dbReference>
<dbReference type="SMART" id="SM00061">
    <property type="entry name" value="MATH"/>
    <property type="match status" value="2"/>
</dbReference>
<reference evidence="2" key="1">
    <citation type="submission" date="2016-07" db="EMBL/GenBank/DDBJ databases">
        <title>De novo transcriptome assembly of four accessions of the metal hyperaccumulator plant Noccaea caerulescens.</title>
        <authorList>
            <person name="Blande D."/>
            <person name="Halimaa P."/>
            <person name="Tervahauta A.I."/>
            <person name="Aarts M.G."/>
            <person name="Karenlampi S.O."/>
        </authorList>
    </citation>
    <scope>NUCLEOTIDE SEQUENCE</scope>
</reference>
<feature type="domain" description="MATH" evidence="1">
    <location>
        <begin position="174"/>
        <end position="301"/>
    </location>
</feature>
<dbReference type="EMBL" id="GEVM01021492">
    <property type="protein sequence ID" value="JAU84446.1"/>
    <property type="molecule type" value="Transcribed_RNA"/>
</dbReference>
<dbReference type="PANTHER" id="PTHR46162:SF40">
    <property type="entry name" value="TRAF-LIKE FAMILY PROTEIN"/>
    <property type="match status" value="1"/>
</dbReference>
<organism evidence="2">
    <name type="scientific">Noccaea caerulescens</name>
    <name type="common">Alpine penny-cress</name>
    <name type="synonym">Thlaspi caerulescens</name>
    <dbReference type="NCBI Taxonomy" id="107243"/>
    <lineage>
        <taxon>Eukaryota</taxon>
        <taxon>Viridiplantae</taxon>
        <taxon>Streptophyta</taxon>
        <taxon>Embryophyta</taxon>
        <taxon>Tracheophyta</taxon>
        <taxon>Spermatophyta</taxon>
        <taxon>Magnoliopsida</taxon>
        <taxon>eudicotyledons</taxon>
        <taxon>Gunneridae</taxon>
        <taxon>Pentapetalae</taxon>
        <taxon>rosids</taxon>
        <taxon>malvids</taxon>
        <taxon>Brassicales</taxon>
        <taxon>Brassicaceae</taxon>
        <taxon>Coluteocarpeae</taxon>
        <taxon>Noccaea</taxon>
    </lineage>
</organism>
<dbReference type="CDD" id="cd00121">
    <property type="entry name" value="MATH"/>
    <property type="match status" value="2"/>
</dbReference>
<dbReference type="PROSITE" id="PS50144">
    <property type="entry name" value="MATH"/>
    <property type="match status" value="2"/>
</dbReference>